<dbReference type="InterPro" id="IPR042214">
    <property type="entry name" value="TruD_catalytic"/>
</dbReference>
<proteinExistence type="predicted"/>
<dbReference type="GO" id="GO:0003723">
    <property type="term" value="F:RNA binding"/>
    <property type="evidence" value="ECO:0007669"/>
    <property type="project" value="InterPro"/>
</dbReference>
<dbReference type="GO" id="GO:0008033">
    <property type="term" value="P:tRNA processing"/>
    <property type="evidence" value="ECO:0007669"/>
    <property type="project" value="UniProtKB-KW"/>
</dbReference>
<dbReference type="RefSeq" id="WP_014557375.1">
    <property type="nucleotide sequence ID" value="NZ_JADEZV010000001.1"/>
</dbReference>
<dbReference type="InterPro" id="IPR001656">
    <property type="entry name" value="PsdUridine_synth_TruD"/>
</dbReference>
<dbReference type="GO" id="GO:0001522">
    <property type="term" value="P:pseudouridine synthesis"/>
    <property type="evidence" value="ECO:0007669"/>
    <property type="project" value="InterPro"/>
</dbReference>
<dbReference type="GeneID" id="12449303"/>
<dbReference type="SUPFAM" id="SSF55120">
    <property type="entry name" value="Pseudouridine synthase"/>
    <property type="match status" value="1"/>
</dbReference>
<dbReference type="EMBL" id="JADEZV010000001">
    <property type="protein sequence ID" value="MBE9390976.1"/>
    <property type="molecule type" value="Genomic_DNA"/>
</dbReference>
<dbReference type="PANTHER" id="PTHR47811">
    <property type="entry name" value="TRNA PSEUDOURIDINE SYNTHASE D"/>
    <property type="match status" value="1"/>
</dbReference>
<dbReference type="GO" id="GO:0005829">
    <property type="term" value="C:cytosol"/>
    <property type="evidence" value="ECO:0007669"/>
    <property type="project" value="TreeGrafter"/>
</dbReference>
<comment type="caution">
    <text evidence="2">The sequence shown here is derived from an EMBL/GenBank/DDBJ whole genome shotgun (WGS) entry which is preliminary data.</text>
</comment>
<dbReference type="Pfam" id="PF01142">
    <property type="entry name" value="TruD"/>
    <property type="match status" value="1"/>
</dbReference>
<accession>A0A843AD14</accession>
<evidence type="ECO:0000256" key="1">
    <source>
        <dbReference type="ARBA" id="ARBA00022694"/>
    </source>
</evidence>
<evidence type="ECO:0000313" key="2">
    <source>
        <dbReference type="EMBL" id="MBE9390976.1"/>
    </source>
</evidence>
<dbReference type="GO" id="GO:0009982">
    <property type="term" value="F:pseudouridine synthase activity"/>
    <property type="evidence" value="ECO:0007669"/>
    <property type="project" value="InterPro"/>
</dbReference>
<protein>
    <submittedName>
        <fullName evidence="2">tRNA pseudouridine(13) synthase TruD</fullName>
    </submittedName>
</protein>
<reference evidence="2" key="1">
    <citation type="submission" date="2020-10" db="EMBL/GenBank/DDBJ databases">
        <title>Fervidococcus fontis strain 3639Fd - the first crenarchaeon capable of growth on lipids.</title>
        <authorList>
            <person name="Kochetkova T.V."/>
            <person name="Elcheninov A.G."/>
            <person name="Toschakov S.V."/>
            <person name="Kublanov I.V."/>
        </authorList>
    </citation>
    <scope>NUCLEOTIDE SEQUENCE</scope>
    <source>
        <strain evidence="2">3639Fd</strain>
    </source>
</reference>
<dbReference type="PANTHER" id="PTHR47811:SF1">
    <property type="entry name" value="TRNA PSEUDOURIDINE SYNTHASE D"/>
    <property type="match status" value="1"/>
</dbReference>
<dbReference type="AlphaFoldDB" id="A0A843AD14"/>
<sequence>MIYERIGINVFLTNSEGIEAGDFLERCSDFIVIERSFPPTNNEGKFYAYFLVKSGLSTESAVKIILTLIHKGKAFYYGLKDSNSLSVQNIVLTEFVGKNLCFGGKARLIYQGKTDFIPKKGGFNSNIFAIKFPDSIDAEKTLEEIKKLKAFPNFFGHQRFGFHEPFNHEIAIKLLKDGKLNTRSWKGEFLAESLQSYIFNVCLSRIDFKEDYNSKMGILLGTRHKEALKKKVLLKDHYECSLEVAEELGILELIEGKDFLKYQLRPLFIKNPLIKYYKSKEKLIAIAKMPPGSYASLIIREVFKNDESWMNKKCVAEKVCK</sequence>
<dbReference type="Proteomes" id="UP000652307">
    <property type="component" value="Unassembled WGS sequence"/>
</dbReference>
<name>A0A843AD14_9CREN</name>
<gene>
    <name evidence="2" type="primary">truD</name>
    <name evidence="2" type="ORF">IOK49_02640</name>
</gene>
<dbReference type="InterPro" id="IPR020103">
    <property type="entry name" value="PsdUridine_synth_cat_dom_sf"/>
</dbReference>
<organism evidence="2 3">
    <name type="scientific">Fervidicoccus fontis</name>
    <dbReference type="NCBI Taxonomy" id="683846"/>
    <lineage>
        <taxon>Archaea</taxon>
        <taxon>Thermoproteota</taxon>
        <taxon>Thermoprotei</taxon>
        <taxon>Fervidicoccales</taxon>
        <taxon>Fervidicoccaceae</taxon>
        <taxon>Fervidicoccus</taxon>
    </lineage>
</organism>
<dbReference type="InterPro" id="IPR050170">
    <property type="entry name" value="TruD_pseudoU_synthase"/>
</dbReference>
<keyword evidence="1" id="KW-0819">tRNA processing</keyword>
<evidence type="ECO:0000313" key="3">
    <source>
        <dbReference type="Proteomes" id="UP000652307"/>
    </source>
</evidence>
<dbReference type="Gene3D" id="3.30.2350.20">
    <property type="entry name" value="TruD, catalytic domain"/>
    <property type="match status" value="1"/>
</dbReference>